<name>A0A9N9JW23_9GLOM</name>
<evidence type="ECO:0000313" key="3">
    <source>
        <dbReference type="Proteomes" id="UP000789759"/>
    </source>
</evidence>
<gene>
    <name evidence="2" type="ORF">CPELLU_LOCUS17561</name>
</gene>
<evidence type="ECO:0000313" key="2">
    <source>
        <dbReference type="EMBL" id="CAG8798886.1"/>
    </source>
</evidence>
<reference evidence="2" key="1">
    <citation type="submission" date="2021-06" db="EMBL/GenBank/DDBJ databases">
        <authorList>
            <person name="Kallberg Y."/>
            <person name="Tangrot J."/>
            <person name="Rosling A."/>
        </authorList>
    </citation>
    <scope>NUCLEOTIDE SEQUENCE</scope>
    <source>
        <strain evidence="2">FL966</strain>
    </source>
</reference>
<protein>
    <submittedName>
        <fullName evidence="2">5033_t:CDS:1</fullName>
    </submittedName>
</protein>
<proteinExistence type="predicted"/>
<comment type="caution">
    <text evidence="2">The sequence shown here is derived from an EMBL/GenBank/DDBJ whole genome shotgun (WGS) entry which is preliminary data.</text>
</comment>
<feature type="non-terminal residue" evidence="2">
    <location>
        <position position="130"/>
    </location>
</feature>
<feature type="non-terminal residue" evidence="2">
    <location>
        <position position="1"/>
    </location>
</feature>
<feature type="region of interest" description="Disordered" evidence="1">
    <location>
        <begin position="18"/>
        <end position="66"/>
    </location>
</feature>
<sequence length="130" mass="14788">KLNKTLENIKQRNKKLLLSANSNQQEQNDAKNDAHMDLEKTNPSLQENDLTQDKQNGFLSPSMKIDNNKRNFTLSKDKDLSSDSVLAPHDELAALYLNTESQAGNKNIDETLPIMEVVNAMRDCPHRPNW</sequence>
<dbReference type="Proteomes" id="UP000789759">
    <property type="component" value="Unassembled WGS sequence"/>
</dbReference>
<organism evidence="2 3">
    <name type="scientific">Cetraspora pellucida</name>
    <dbReference type="NCBI Taxonomy" id="1433469"/>
    <lineage>
        <taxon>Eukaryota</taxon>
        <taxon>Fungi</taxon>
        <taxon>Fungi incertae sedis</taxon>
        <taxon>Mucoromycota</taxon>
        <taxon>Glomeromycotina</taxon>
        <taxon>Glomeromycetes</taxon>
        <taxon>Diversisporales</taxon>
        <taxon>Gigasporaceae</taxon>
        <taxon>Cetraspora</taxon>
    </lineage>
</organism>
<feature type="compositionally biased region" description="Basic and acidic residues" evidence="1">
    <location>
        <begin position="28"/>
        <end position="40"/>
    </location>
</feature>
<dbReference type="AlphaFoldDB" id="A0A9N9JW23"/>
<feature type="compositionally biased region" description="Polar residues" evidence="1">
    <location>
        <begin position="41"/>
        <end position="59"/>
    </location>
</feature>
<keyword evidence="3" id="KW-1185">Reference proteome</keyword>
<evidence type="ECO:0000256" key="1">
    <source>
        <dbReference type="SAM" id="MobiDB-lite"/>
    </source>
</evidence>
<accession>A0A9N9JW23</accession>
<dbReference type="EMBL" id="CAJVQA010030247">
    <property type="protein sequence ID" value="CAG8798886.1"/>
    <property type="molecule type" value="Genomic_DNA"/>
</dbReference>